<dbReference type="Proteomes" id="UP000053097">
    <property type="component" value="Unassembled WGS sequence"/>
</dbReference>
<proteinExistence type="predicted"/>
<evidence type="ECO:0008006" key="3">
    <source>
        <dbReference type="Google" id="ProtNLM"/>
    </source>
</evidence>
<organism evidence="1 2">
    <name type="scientific">Ooceraea biroi</name>
    <name type="common">Clonal raider ant</name>
    <name type="synonym">Cerapachys biroi</name>
    <dbReference type="NCBI Taxonomy" id="2015173"/>
    <lineage>
        <taxon>Eukaryota</taxon>
        <taxon>Metazoa</taxon>
        <taxon>Ecdysozoa</taxon>
        <taxon>Arthropoda</taxon>
        <taxon>Hexapoda</taxon>
        <taxon>Insecta</taxon>
        <taxon>Pterygota</taxon>
        <taxon>Neoptera</taxon>
        <taxon>Endopterygota</taxon>
        <taxon>Hymenoptera</taxon>
        <taxon>Apocrita</taxon>
        <taxon>Aculeata</taxon>
        <taxon>Formicoidea</taxon>
        <taxon>Formicidae</taxon>
        <taxon>Dorylinae</taxon>
        <taxon>Ooceraea</taxon>
    </lineage>
</organism>
<evidence type="ECO:0000313" key="2">
    <source>
        <dbReference type="Proteomes" id="UP000053097"/>
    </source>
</evidence>
<feature type="non-terminal residue" evidence="1">
    <location>
        <position position="1"/>
    </location>
</feature>
<dbReference type="EMBL" id="KK107175">
    <property type="protein sequence ID" value="EZA56078.1"/>
    <property type="molecule type" value="Genomic_DNA"/>
</dbReference>
<reference evidence="1 2" key="1">
    <citation type="journal article" date="2014" name="Curr. Biol.">
        <title>The genome of the clonal raider ant Cerapachys biroi.</title>
        <authorList>
            <person name="Oxley P.R."/>
            <person name="Ji L."/>
            <person name="Fetter-Pruneda I."/>
            <person name="McKenzie S.K."/>
            <person name="Li C."/>
            <person name="Hu H."/>
            <person name="Zhang G."/>
            <person name="Kronauer D.J."/>
        </authorList>
    </citation>
    <scope>NUCLEOTIDE SEQUENCE [LARGE SCALE GENOMIC DNA]</scope>
</reference>
<sequence>RHCTRRRNDTKGRSRPLTFQDVEASMDTFSGDSKLDVIRWIEEFEEMATLCEWSDIQKVVYAKRLLRGPAKLFIQYEKNTKTWKRLRKALSNEFTDSYAVHQELSRQKKLPDETYQAYIYKILEIATQADVDVRSIIRYIIEGVPDDAVNKIT</sequence>
<gene>
    <name evidence="1" type="ORF">X777_03904</name>
</gene>
<name>A0A026WJA9_OOCBI</name>
<dbReference type="AlphaFoldDB" id="A0A026WJA9"/>
<dbReference type="OrthoDB" id="7693469at2759"/>
<protein>
    <recommendedName>
        <fullName evidence="3">Retrotransposon gag domain-containing protein</fullName>
    </recommendedName>
</protein>
<accession>A0A026WJA9</accession>
<evidence type="ECO:0000313" key="1">
    <source>
        <dbReference type="EMBL" id="EZA56078.1"/>
    </source>
</evidence>
<dbReference type="OMA" id="CTRRRND"/>
<keyword evidence="2" id="KW-1185">Reference proteome</keyword>